<name>A0ACC0Z172_9ROSI</name>
<reference evidence="2" key="1">
    <citation type="journal article" date="2023" name="G3 (Bethesda)">
        <title>Genome assembly and association tests identify interacting loci associated with vigor, precocity, and sex in interspecific pistachio rootstocks.</title>
        <authorList>
            <person name="Palmer W."/>
            <person name="Jacygrad E."/>
            <person name="Sagayaradj S."/>
            <person name="Cavanaugh K."/>
            <person name="Han R."/>
            <person name="Bertier L."/>
            <person name="Beede B."/>
            <person name="Kafkas S."/>
            <person name="Golino D."/>
            <person name="Preece J."/>
            <person name="Michelmore R."/>
        </authorList>
    </citation>
    <scope>NUCLEOTIDE SEQUENCE [LARGE SCALE GENOMIC DNA]</scope>
</reference>
<dbReference type="Proteomes" id="UP001163603">
    <property type="component" value="Chromosome 4"/>
</dbReference>
<comment type="caution">
    <text evidence="1">The sequence shown here is derived from an EMBL/GenBank/DDBJ whole genome shotgun (WGS) entry which is preliminary data.</text>
</comment>
<sequence length="634" mass="69176">MSDKMNLWCVFSAIVLLGTCFLPIIADPVGDKQALLEFLDNIHHPHSLNWHENSSVCSLWTGVTCNKDNSRVIALRLPGIGLRGSVPPNTISRLSALQNLSLRSNSISGSFPSDFSKLQNLSTLYLQFNNFSGPLPSDFSVWKSLTVTDLSNNYFNGNIPSSLSTLTRLTFLNLANNSLSGDIPDLNIPSLQQLNLSNNNLTGSVPPSLQRFPSGAFVGNHVSSEIALPPAPPIQPPNEQPTRRKSTKLSEHALLALIIGGCALGFVVVALLIFYCYSDKGGEEGLPVKSQKKEKSLKAGASESQDKNGSLVFFEGCNLVFDLEDLLRASAEVLGKGTFGITYKAALEDATTVVVKRLKEVNVGKREFEQQMEVVGNLKHENVTALRAYYYSKDEKLMVYDYYGQGSVSAMLHGRRGEGKTSLDWKTRVRIAIGAARGIAHVHTQNGGKFVHGDIKASNIFLNPQGYGCVSDIGMATLMSPMPPPVMRAAGYRAPEVTDSRKATQACDVYSFGVLLLELLTGKSPIHATGGDEVIHLVRWVNSVVREEWTAEVFDVALLRYPNIEEEMVEMLQIGMACVVRMPEQRPKMPEVVKMVEEIQRGSTENQPPPANKSETSSPTPQPTTEIGSSSAAH</sequence>
<evidence type="ECO:0000313" key="2">
    <source>
        <dbReference type="Proteomes" id="UP001163603"/>
    </source>
</evidence>
<dbReference type="EMBL" id="CM047739">
    <property type="protein sequence ID" value="KAJ0043400.1"/>
    <property type="molecule type" value="Genomic_DNA"/>
</dbReference>
<accession>A0ACC0Z172</accession>
<evidence type="ECO:0000313" key="1">
    <source>
        <dbReference type="EMBL" id="KAJ0043400.1"/>
    </source>
</evidence>
<protein>
    <submittedName>
        <fullName evidence="1">Uncharacterized protein</fullName>
    </submittedName>
</protein>
<gene>
    <name evidence="1" type="ORF">Pint_17635</name>
</gene>
<proteinExistence type="predicted"/>
<organism evidence="1 2">
    <name type="scientific">Pistacia integerrima</name>
    <dbReference type="NCBI Taxonomy" id="434235"/>
    <lineage>
        <taxon>Eukaryota</taxon>
        <taxon>Viridiplantae</taxon>
        <taxon>Streptophyta</taxon>
        <taxon>Embryophyta</taxon>
        <taxon>Tracheophyta</taxon>
        <taxon>Spermatophyta</taxon>
        <taxon>Magnoliopsida</taxon>
        <taxon>eudicotyledons</taxon>
        <taxon>Gunneridae</taxon>
        <taxon>Pentapetalae</taxon>
        <taxon>rosids</taxon>
        <taxon>malvids</taxon>
        <taxon>Sapindales</taxon>
        <taxon>Anacardiaceae</taxon>
        <taxon>Pistacia</taxon>
    </lineage>
</organism>
<keyword evidence="2" id="KW-1185">Reference proteome</keyword>